<name>A0AAE5N6E5_SHISO</name>
<dbReference type="EMBL" id="NQBG01000094">
    <property type="protein sequence ID" value="OYG92385.1"/>
    <property type="molecule type" value="Genomic_DNA"/>
</dbReference>
<dbReference type="Proteomes" id="UP000215313">
    <property type="component" value="Unassembled WGS sequence"/>
</dbReference>
<dbReference type="RefSeq" id="WP_094312751.1">
    <property type="nucleotide sequence ID" value="NZ_NQBG01000094.1"/>
</dbReference>
<protein>
    <submittedName>
        <fullName evidence="1">Uncharacterized protein</fullName>
    </submittedName>
</protein>
<evidence type="ECO:0000313" key="2">
    <source>
        <dbReference type="Proteomes" id="UP000215313"/>
    </source>
</evidence>
<sequence length="90" mass="10226">MKTEMGVKVDVDVKRIKTCIKVCDRFTAEVIDSDGNTVRSIEDEYVPDCFPGTHYGDYLELDIDIETGQILNWKKPTLEQLSQLLGEEGE</sequence>
<gene>
    <name evidence="1" type="ORF">CI727_15895</name>
</gene>
<evidence type="ECO:0000313" key="1">
    <source>
        <dbReference type="EMBL" id="OYG92385.1"/>
    </source>
</evidence>
<organism evidence="1 2">
    <name type="scientific">Shigella sonnei</name>
    <dbReference type="NCBI Taxonomy" id="624"/>
    <lineage>
        <taxon>Bacteria</taxon>
        <taxon>Pseudomonadati</taxon>
        <taxon>Pseudomonadota</taxon>
        <taxon>Gammaproteobacteria</taxon>
        <taxon>Enterobacterales</taxon>
        <taxon>Enterobacteriaceae</taxon>
        <taxon>Shigella</taxon>
    </lineage>
</organism>
<comment type="caution">
    <text evidence="1">The sequence shown here is derived from an EMBL/GenBank/DDBJ whole genome shotgun (WGS) entry which is preliminary data.</text>
</comment>
<reference evidence="1 2" key="1">
    <citation type="submission" date="2017-08" db="EMBL/GenBank/DDBJ databases">
        <authorList>
            <person name="Fouts D."/>
            <person name="Sutton G."/>
            <person name="Nguyen K."/>
            <person name="Thamlikitkul V."/>
        </authorList>
    </citation>
    <scope>NUCLEOTIDE SEQUENCE [LARGE SCALE GENOMIC DNA]</scope>
    <source>
        <strain evidence="1 2">ECH+15</strain>
    </source>
</reference>
<dbReference type="AlphaFoldDB" id="A0AAE5N6E5"/>
<accession>A0AAE5N6E5</accession>
<proteinExistence type="predicted"/>